<reference evidence="2 3" key="1">
    <citation type="journal article" date="2019" name="Nat. Ecol. Evol.">
        <title>Megaphylogeny resolves global patterns of mushroom evolution.</title>
        <authorList>
            <person name="Varga T."/>
            <person name="Krizsan K."/>
            <person name="Foldi C."/>
            <person name="Dima B."/>
            <person name="Sanchez-Garcia M."/>
            <person name="Sanchez-Ramirez S."/>
            <person name="Szollosi G.J."/>
            <person name="Szarkandi J.G."/>
            <person name="Papp V."/>
            <person name="Albert L."/>
            <person name="Andreopoulos W."/>
            <person name="Angelini C."/>
            <person name="Antonin V."/>
            <person name="Barry K.W."/>
            <person name="Bougher N.L."/>
            <person name="Buchanan P."/>
            <person name="Buyck B."/>
            <person name="Bense V."/>
            <person name="Catcheside P."/>
            <person name="Chovatia M."/>
            <person name="Cooper J."/>
            <person name="Damon W."/>
            <person name="Desjardin D."/>
            <person name="Finy P."/>
            <person name="Geml J."/>
            <person name="Haridas S."/>
            <person name="Hughes K."/>
            <person name="Justo A."/>
            <person name="Karasinski D."/>
            <person name="Kautmanova I."/>
            <person name="Kiss B."/>
            <person name="Kocsube S."/>
            <person name="Kotiranta H."/>
            <person name="LaButti K.M."/>
            <person name="Lechner B.E."/>
            <person name="Liimatainen K."/>
            <person name="Lipzen A."/>
            <person name="Lukacs Z."/>
            <person name="Mihaltcheva S."/>
            <person name="Morgado L.N."/>
            <person name="Niskanen T."/>
            <person name="Noordeloos M.E."/>
            <person name="Ohm R.A."/>
            <person name="Ortiz-Santana B."/>
            <person name="Ovrebo C."/>
            <person name="Racz N."/>
            <person name="Riley R."/>
            <person name="Savchenko A."/>
            <person name="Shiryaev A."/>
            <person name="Soop K."/>
            <person name="Spirin V."/>
            <person name="Szebenyi C."/>
            <person name="Tomsovsky M."/>
            <person name="Tulloss R.E."/>
            <person name="Uehling J."/>
            <person name="Grigoriev I.V."/>
            <person name="Vagvolgyi C."/>
            <person name="Papp T."/>
            <person name="Martin F.M."/>
            <person name="Miettinen O."/>
            <person name="Hibbett D.S."/>
            <person name="Nagy L.G."/>
        </authorList>
    </citation>
    <scope>NUCLEOTIDE SEQUENCE [LARGE SCALE GENOMIC DNA]</scope>
    <source>
        <strain evidence="2 3">OMC1185</strain>
    </source>
</reference>
<name>A0A5C3MTJ0_9AGAM</name>
<evidence type="ECO:0000313" key="3">
    <source>
        <dbReference type="Proteomes" id="UP000305948"/>
    </source>
</evidence>
<dbReference type="STRING" id="5364.A0A5C3MTJ0"/>
<evidence type="ECO:0000256" key="1">
    <source>
        <dbReference type="SAM" id="Phobius"/>
    </source>
</evidence>
<dbReference type="EMBL" id="ML213520">
    <property type="protein sequence ID" value="TFK48263.1"/>
    <property type="molecule type" value="Genomic_DNA"/>
</dbReference>
<sequence length="230" mass="25703">MPESVDPVDMAFGISPFGVSRPLSAPPPRLRAASRYHQLFLLLVPLDTLRLSSCSQRDLSYTVGQLKCLIGIDIGPGHRADSFQASDVNELIELRARHRTFDGAYRRTALGNLGYALAVLKLFDRRFYRIGLLYTVLSGLLLVISFMRARHSRHDFADNHMDYVDWAELSNNSDEASRSASRRHYAIVTRGQENKRVYGRPFVTAGWIVLAVAGVVAAVEIGLFVLVLQI</sequence>
<feature type="transmembrane region" description="Helical" evidence="1">
    <location>
        <begin position="127"/>
        <end position="147"/>
    </location>
</feature>
<proteinExistence type="predicted"/>
<dbReference type="Proteomes" id="UP000305948">
    <property type="component" value="Unassembled WGS sequence"/>
</dbReference>
<protein>
    <recommendedName>
        <fullName evidence="4">DUF202 domain-containing protein</fullName>
    </recommendedName>
</protein>
<accession>A0A5C3MTJ0</accession>
<dbReference type="PANTHER" id="PTHR38646">
    <property type="entry name" value="YALI0F00814P"/>
    <property type="match status" value="1"/>
</dbReference>
<keyword evidence="3" id="KW-1185">Reference proteome</keyword>
<dbReference type="OrthoDB" id="2555434at2759"/>
<keyword evidence="1" id="KW-0812">Transmembrane</keyword>
<dbReference type="AlphaFoldDB" id="A0A5C3MTJ0"/>
<evidence type="ECO:0000313" key="2">
    <source>
        <dbReference type="EMBL" id="TFK48263.1"/>
    </source>
</evidence>
<keyword evidence="1" id="KW-1133">Transmembrane helix</keyword>
<evidence type="ECO:0008006" key="4">
    <source>
        <dbReference type="Google" id="ProtNLM"/>
    </source>
</evidence>
<dbReference type="PANTHER" id="PTHR38646:SF1">
    <property type="entry name" value="DUF202 DOMAIN-CONTAINING PROTEIN"/>
    <property type="match status" value="1"/>
</dbReference>
<feature type="transmembrane region" description="Helical" evidence="1">
    <location>
        <begin position="205"/>
        <end position="228"/>
    </location>
</feature>
<keyword evidence="1" id="KW-0472">Membrane</keyword>
<organism evidence="2 3">
    <name type="scientific">Heliocybe sulcata</name>
    <dbReference type="NCBI Taxonomy" id="5364"/>
    <lineage>
        <taxon>Eukaryota</taxon>
        <taxon>Fungi</taxon>
        <taxon>Dikarya</taxon>
        <taxon>Basidiomycota</taxon>
        <taxon>Agaricomycotina</taxon>
        <taxon>Agaricomycetes</taxon>
        <taxon>Gloeophyllales</taxon>
        <taxon>Gloeophyllaceae</taxon>
        <taxon>Heliocybe</taxon>
    </lineage>
</organism>
<gene>
    <name evidence="2" type="ORF">OE88DRAFT_1737954</name>
</gene>